<name>A0A1J5R275_9ZZZZ</name>
<gene>
    <name evidence="1" type="ORF">GALL_280480</name>
</gene>
<sequence>MVSVDLNDIATNGIQTLQGSIDLLNQAKVQPGADIGGIVKQIEDLEEQQEALRDMALGTIQATDANRQAIAAISAASSSLNVEAANITDVATALANAAKVINAAASLVTALTPFA</sequence>
<proteinExistence type="predicted"/>
<organism evidence="1">
    <name type="scientific">mine drainage metagenome</name>
    <dbReference type="NCBI Taxonomy" id="410659"/>
    <lineage>
        <taxon>unclassified sequences</taxon>
        <taxon>metagenomes</taxon>
        <taxon>ecological metagenomes</taxon>
    </lineage>
</organism>
<comment type="caution">
    <text evidence="1">The sequence shown here is derived from an EMBL/GenBank/DDBJ whole genome shotgun (WGS) entry which is preliminary data.</text>
</comment>
<protein>
    <submittedName>
        <fullName evidence="1">Uncharacterized protein</fullName>
    </submittedName>
</protein>
<dbReference type="AlphaFoldDB" id="A0A1J5R275"/>
<dbReference type="EMBL" id="MLJW01000306">
    <property type="protein sequence ID" value="OIQ90049.1"/>
    <property type="molecule type" value="Genomic_DNA"/>
</dbReference>
<accession>A0A1J5R275</accession>
<evidence type="ECO:0000313" key="1">
    <source>
        <dbReference type="EMBL" id="OIQ90049.1"/>
    </source>
</evidence>
<reference evidence="1" key="1">
    <citation type="submission" date="2016-10" db="EMBL/GenBank/DDBJ databases">
        <title>Sequence of Gallionella enrichment culture.</title>
        <authorList>
            <person name="Poehlein A."/>
            <person name="Muehling M."/>
            <person name="Daniel R."/>
        </authorList>
    </citation>
    <scope>NUCLEOTIDE SEQUENCE</scope>
</reference>